<evidence type="ECO:0000313" key="6">
    <source>
        <dbReference type="EMBL" id="CAE0463676.1"/>
    </source>
</evidence>
<feature type="compositionally biased region" description="Low complexity" evidence="4">
    <location>
        <begin position="381"/>
        <end position="411"/>
    </location>
</feature>
<keyword evidence="3" id="KW-0560">Oxidoreductase</keyword>
<dbReference type="InterPro" id="IPR003819">
    <property type="entry name" value="TauD/TfdA-like"/>
</dbReference>
<dbReference type="GO" id="GO:0016740">
    <property type="term" value="F:transferase activity"/>
    <property type="evidence" value="ECO:0007669"/>
    <property type="project" value="UniProtKB-KW"/>
</dbReference>
<dbReference type="SUPFAM" id="SSF48613">
    <property type="entry name" value="Heme oxygenase-like"/>
    <property type="match status" value="1"/>
</dbReference>
<proteinExistence type="predicted"/>
<dbReference type="Pfam" id="PF13649">
    <property type="entry name" value="Methyltransf_25"/>
    <property type="match status" value="1"/>
</dbReference>
<feature type="region of interest" description="Disordered" evidence="4">
    <location>
        <begin position="458"/>
        <end position="523"/>
    </location>
</feature>
<dbReference type="Gene3D" id="1.10.238.10">
    <property type="entry name" value="EF-hand"/>
    <property type="match status" value="2"/>
</dbReference>
<dbReference type="SMART" id="SM00054">
    <property type="entry name" value="EFh"/>
    <property type="match status" value="2"/>
</dbReference>
<dbReference type="CDD" id="cd02440">
    <property type="entry name" value="AdoMet_MTases"/>
    <property type="match status" value="1"/>
</dbReference>
<dbReference type="PROSITE" id="PS50222">
    <property type="entry name" value="EF_HAND_2"/>
    <property type="match status" value="2"/>
</dbReference>
<feature type="region of interest" description="Disordered" evidence="4">
    <location>
        <begin position="25"/>
        <end position="58"/>
    </location>
</feature>
<evidence type="ECO:0000256" key="1">
    <source>
        <dbReference type="ARBA" id="ARBA00022679"/>
    </source>
</evidence>
<protein>
    <recommendedName>
        <fullName evidence="5">EF-hand domain-containing protein</fullName>
    </recommendedName>
</protein>
<keyword evidence="2" id="KW-0106">Calcium</keyword>
<dbReference type="Gene3D" id="1.20.910.10">
    <property type="entry name" value="Heme oxygenase-like"/>
    <property type="match status" value="1"/>
</dbReference>
<feature type="compositionally biased region" description="Basic and acidic residues" evidence="4">
    <location>
        <begin position="465"/>
        <end position="482"/>
    </location>
</feature>
<feature type="region of interest" description="Disordered" evidence="4">
    <location>
        <begin position="335"/>
        <end position="436"/>
    </location>
</feature>
<dbReference type="Pfam" id="PF13499">
    <property type="entry name" value="EF-hand_7"/>
    <property type="match status" value="1"/>
</dbReference>
<evidence type="ECO:0000259" key="5">
    <source>
        <dbReference type="PROSITE" id="PS50222"/>
    </source>
</evidence>
<dbReference type="CDD" id="cd00051">
    <property type="entry name" value="EFh"/>
    <property type="match status" value="1"/>
</dbReference>
<evidence type="ECO:0000256" key="2">
    <source>
        <dbReference type="ARBA" id="ARBA00022837"/>
    </source>
</evidence>
<dbReference type="GO" id="GO:0016491">
    <property type="term" value="F:oxidoreductase activity"/>
    <property type="evidence" value="ECO:0007669"/>
    <property type="project" value="UniProtKB-KW"/>
</dbReference>
<dbReference type="InterPro" id="IPR018247">
    <property type="entry name" value="EF_Hand_1_Ca_BS"/>
</dbReference>
<dbReference type="InterPro" id="IPR011992">
    <property type="entry name" value="EF-hand-dom_pair"/>
</dbReference>
<evidence type="ECO:0000256" key="4">
    <source>
        <dbReference type="SAM" id="MobiDB-lite"/>
    </source>
</evidence>
<dbReference type="InterPro" id="IPR016084">
    <property type="entry name" value="Haem_Oase-like_multi-hlx"/>
</dbReference>
<dbReference type="InterPro" id="IPR029063">
    <property type="entry name" value="SAM-dependent_MTases_sf"/>
</dbReference>
<feature type="compositionally biased region" description="Polar residues" evidence="4">
    <location>
        <begin position="335"/>
        <end position="344"/>
    </location>
</feature>
<dbReference type="Pfam" id="PF02668">
    <property type="entry name" value="TauD"/>
    <property type="match status" value="1"/>
</dbReference>
<dbReference type="Gene3D" id="3.60.130.10">
    <property type="entry name" value="Clavaminate synthase-like"/>
    <property type="match status" value="1"/>
</dbReference>
<evidence type="ECO:0000256" key="3">
    <source>
        <dbReference type="ARBA" id="ARBA00023002"/>
    </source>
</evidence>
<feature type="compositionally biased region" description="Polar residues" evidence="4">
    <location>
        <begin position="354"/>
        <end position="380"/>
    </location>
</feature>
<sequence>MSQSNEIPTSQLMRNKYDSVHRMNSASGVTTSGQNGISTSQPEGILTNRSKHSSAAHGIGNNGNDLPHLQDTYSVADVYSIGLNASRFLRDFIGVFSASAQKSNGPNETAMKRRKAGFASCDLKGTGRIRLIEIESFVWSNLKNQYGMQRGDELYDAFAPCIAQAYEAAKEVKRVMYLTAGSGGHGQDDDGNGDFITFQFFRVFNIYLCVYAGMLDAFRRIIGGNSGISGNIMGADIVVESLMDREQWLNQYMYVGSSGFVFPPTIDAAETAFNVMCFISSTDEQASVQFSAFCTWITGFEIKSYSPLGEFLNGTADAITEAKSVKSINSKLTASTITASSRSQRTADRDRPQSKGSARSYRSNPPSITSANRSNSTTGANSNLTLKRNNSTNNNSINRKSPSIGSSQSSSTRPKKATVVTPATTQKKRRPSISSRGEHVISNVIIEKQRQEQRLLNLRASTSTIDERKEFPPPEEKKDDLHAPTSSSGLQSILRDSSSRRFASLRRSSVHPERNNTMQRQSSITLLNMMRQSFVIPKMTKSSKIATSDALREISQNARIALQDFSEHLKVLNKEALDEDMFMTLLDDMGYTRDRTGLFNDLLDDISEVNPGTSHKTDISVDDMLALYISEPYHLLDNGKDTGAALMEYIDKIFDDVDLDGNGGIDHSEAGLLVMKLIAREPSKDEVDALFTVLDTDNSGMIDRIEFKHWVLKPNANNDIGIPRSFNHTSLDPALVTPAQFVQELEGYTLNHRAIKHHFLQNLASAAFGKEETADLLLRFFAAYSHFNKGFVGNVKNLHDLLPNPKHKDILKANLAEENGYYDEETLIELEDLGIERSCVENIPHPELFRAMVDTLEKMHKRSYRAFVPENIVAIKRKAIEELVADGISGLLAAVYFGSELIVPELYTRLLQGLQHSCGISNRDARFLILHIDMDHDHAEQLRGIVIDNCATKEDRIKIVKNTEKILNARVKFYDALRAQSDFQESSSSTSSFYDEQVDKWIRFHPKNLGDFTCRPTVFEMCEELLQGSTVLDVGCGEGYVSRNLKAMGAQKIVGVDISKGMIEAAKRHWARSSDEYYIIADARTLKKNLVEQSAATNMMLGAQFDTGLFDLSVAVCLFNNMTISEMNSSFEQIYSVLKPGGHFIFSVPHPAFLSHHDTEIVSYGKEIKRGGYFSLRDKQFDGRMKMIDGDELMCRYYFKAFEDYISAIKSNGFDLIEAEETRVTPEHLNGEDSAFFNAVNDCPLHLVMKCRKPLNVSHSTAVGTATTIDLLPKKLTWNKTMINHFANVAVVMLPESASHEICNAAYQCYKRGLSADDIVIGQHVDPRAFKTTKQFCTTIRSKLLHQTGAVIIKGLDMEKLGGEKDMEKMAACSKIAYFLICEHIGTVDGGARGNLFDVIDEHIDANDSKVDNVLFSVSSAEAGWHTDGASKDRVYDVVGLLCISPAHEGGKFRFSNACNVYDDMTKAMPKFMMYEMIRPLPRDVLENGNGLGEDDISSTMSRSNDILAMRIRYNSYPIYVTEGDRMRFRYMRHWINTGHSKTGWKVPTLLRISMDLLDDGLDNGCVFHKALERGDMIFANNAMLAHARDAFKNKPGQPPRHKVRAWLQVQKRDILNSHDDEELEAALTKNLLRGQTM</sequence>
<dbReference type="InterPro" id="IPR002048">
    <property type="entry name" value="EF_hand_dom"/>
</dbReference>
<dbReference type="EMBL" id="HBIO01010965">
    <property type="protein sequence ID" value="CAE0463676.1"/>
    <property type="molecule type" value="Transcribed_RNA"/>
</dbReference>
<feature type="domain" description="EF-hand" evidence="5">
    <location>
        <begin position="682"/>
        <end position="717"/>
    </location>
</feature>
<dbReference type="InterPro" id="IPR041698">
    <property type="entry name" value="Methyltransf_25"/>
</dbReference>
<name>A0A7S3V846_9STRA</name>
<dbReference type="SUPFAM" id="SSF47473">
    <property type="entry name" value="EF-hand"/>
    <property type="match status" value="1"/>
</dbReference>
<organism evidence="6">
    <name type="scientific">Chaetoceros debilis</name>
    <dbReference type="NCBI Taxonomy" id="122233"/>
    <lineage>
        <taxon>Eukaryota</taxon>
        <taxon>Sar</taxon>
        <taxon>Stramenopiles</taxon>
        <taxon>Ochrophyta</taxon>
        <taxon>Bacillariophyta</taxon>
        <taxon>Coscinodiscophyceae</taxon>
        <taxon>Chaetocerotophycidae</taxon>
        <taxon>Chaetocerotales</taxon>
        <taxon>Chaetocerotaceae</taxon>
        <taxon>Chaetoceros</taxon>
    </lineage>
</organism>
<keyword evidence="1" id="KW-0808">Transferase</keyword>
<dbReference type="PANTHER" id="PTHR43861">
    <property type="entry name" value="TRANS-ACONITATE 2-METHYLTRANSFERASE-RELATED"/>
    <property type="match status" value="1"/>
</dbReference>
<reference evidence="6" key="1">
    <citation type="submission" date="2021-01" db="EMBL/GenBank/DDBJ databases">
        <authorList>
            <person name="Corre E."/>
            <person name="Pelletier E."/>
            <person name="Niang G."/>
            <person name="Scheremetjew M."/>
            <person name="Finn R."/>
            <person name="Kale V."/>
            <person name="Holt S."/>
            <person name="Cochrane G."/>
            <person name="Meng A."/>
            <person name="Brown T."/>
            <person name="Cohen L."/>
        </authorList>
    </citation>
    <scope>NUCLEOTIDE SEQUENCE</scope>
    <source>
        <strain evidence="6">MM31A-1</strain>
    </source>
</reference>
<feature type="domain" description="EF-hand" evidence="5">
    <location>
        <begin position="645"/>
        <end position="680"/>
    </location>
</feature>
<dbReference type="GO" id="GO:0005509">
    <property type="term" value="F:calcium ion binding"/>
    <property type="evidence" value="ECO:0007669"/>
    <property type="project" value="InterPro"/>
</dbReference>
<dbReference type="SUPFAM" id="SSF53335">
    <property type="entry name" value="S-adenosyl-L-methionine-dependent methyltransferases"/>
    <property type="match status" value="1"/>
</dbReference>
<dbReference type="SUPFAM" id="SSF51197">
    <property type="entry name" value="Clavaminate synthase-like"/>
    <property type="match status" value="1"/>
</dbReference>
<dbReference type="Pfam" id="PF14518">
    <property type="entry name" value="Haem_oxygenas_2"/>
    <property type="match status" value="1"/>
</dbReference>
<dbReference type="PROSITE" id="PS00018">
    <property type="entry name" value="EF_HAND_1"/>
    <property type="match status" value="1"/>
</dbReference>
<gene>
    <name evidence="6" type="ORF">CDEB00056_LOCUS8517</name>
</gene>
<dbReference type="Gene3D" id="3.40.50.150">
    <property type="entry name" value="Vaccinia Virus protein VP39"/>
    <property type="match status" value="1"/>
</dbReference>
<feature type="compositionally biased region" description="Polar residues" evidence="4">
    <location>
        <begin position="25"/>
        <end position="42"/>
    </location>
</feature>
<accession>A0A7S3V846</accession>
<dbReference type="InterPro" id="IPR042098">
    <property type="entry name" value="TauD-like_sf"/>
</dbReference>